<dbReference type="EMBL" id="CP036290">
    <property type="protein sequence ID" value="QDU84928.1"/>
    <property type="molecule type" value="Genomic_DNA"/>
</dbReference>
<accession>A0A518D0C5</accession>
<protein>
    <submittedName>
        <fullName evidence="5">FG-GAP repeat protein</fullName>
    </submittedName>
</protein>
<dbReference type="PROSITE" id="PS51470">
    <property type="entry name" value="FG_GAP"/>
    <property type="match status" value="3"/>
</dbReference>
<dbReference type="GO" id="GO:0008305">
    <property type="term" value="C:integrin complex"/>
    <property type="evidence" value="ECO:0007669"/>
    <property type="project" value="InterPro"/>
</dbReference>
<sequence precursor="true">MFDRSFRLAIRPAFVAGPLALGLCVAPASAQSIVHQINGPNNARYGQSVDLLGDLDGDGRSEIMVGAWLDVNNGLNGSGTVHVLRGVDASSLYEINGSGTGDHMGFGSSRAGDVNGDGVPDICAAADEDDVPGPGNNAGSARLVSGIDGSTIRELSGQSANDLFGWYTAPCGDVNGDGFDDVAVGSLSDTTGATGNGSVRVYSGIDGAELHVFRAPAGVSNFGSVLGYLGDANADGFDDVLVSSPSERAVYVYSGIDGSQLHRIASPSTQDLFGAGVDGGIDVDDDGHADILVGAPGDDQQSSNSGAVYVFSGDTGAQITKITLAGAGKRLGTKVRGGGDVDGDGYIDFVASATLADNGLNNSGRVYAFSGKNLQLIRGVGGPAANWQIGNQLGGGFDVDGDGLADAVAGAVNVDAAVVVSFRPIGVTLFGNGTVACGGRTLLSTRSVPRVGASGFGLIGSGVAPGSPVYLALSGGALASPVPLAGGDLAAHIDLGLLVGTYFTVADGKGSFDLSFPIPSDPGLAGALAYFQGIGAAPAGCGQVFVTTNGLELDVQP</sequence>
<dbReference type="PANTHER" id="PTHR23220">
    <property type="entry name" value="INTEGRIN ALPHA"/>
    <property type="match status" value="1"/>
</dbReference>
<dbReference type="SMART" id="SM00191">
    <property type="entry name" value="Int_alpha"/>
    <property type="match status" value="5"/>
</dbReference>
<dbReference type="GO" id="GO:0007229">
    <property type="term" value="P:integrin-mediated signaling pathway"/>
    <property type="evidence" value="ECO:0007669"/>
    <property type="project" value="TreeGrafter"/>
</dbReference>
<dbReference type="RefSeq" id="WP_145187330.1">
    <property type="nucleotide sequence ID" value="NZ_CP036290.1"/>
</dbReference>
<dbReference type="InterPro" id="IPR013519">
    <property type="entry name" value="Int_alpha_beta-p"/>
</dbReference>
<dbReference type="InterPro" id="IPR000413">
    <property type="entry name" value="Integrin_alpha"/>
</dbReference>
<dbReference type="GO" id="GO:0005178">
    <property type="term" value="F:integrin binding"/>
    <property type="evidence" value="ECO:0007669"/>
    <property type="project" value="TreeGrafter"/>
</dbReference>
<dbReference type="Pfam" id="PF01839">
    <property type="entry name" value="FG-GAP"/>
    <property type="match status" value="2"/>
</dbReference>
<dbReference type="SUPFAM" id="SSF69318">
    <property type="entry name" value="Integrin alpha N-terminal domain"/>
    <property type="match status" value="2"/>
</dbReference>
<keyword evidence="6" id="KW-1185">Reference proteome</keyword>
<dbReference type="AlphaFoldDB" id="A0A518D0C5"/>
<dbReference type="GO" id="GO:0098609">
    <property type="term" value="P:cell-cell adhesion"/>
    <property type="evidence" value="ECO:0007669"/>
    <property type="project" value="TreeGrafter"/>
</dbReference>
<dbReference type="GO" id="GO:0007160">
    <property type="term" value="P:cell-matrix adhesion"/>
    <property type="evidence" value="ECO:0007669"/>
    <property type="project" value="TreeGrafter"/>
</dbReference>
<dbReference type="Gene3D" id="2.130.10.130">
    <property type="entry name" value="Integrin alpha, N-terminal"/>
    <property type="match status" value="3"/>
</dbReference>
<organism evidence="5 6">
    <name type="scientific">Rohdeia mirabilis</name>
    <dbReference type="NCBI Taxonomy" id="2528008"/>
    <lineage>
        <taxon>Bacteria</taxon>
        <taxon>Pseudomonadati</taxon>
        <taxon>Planctomycetota</taxon>
        <taxon>Planctomycetia</taxon>
        <taxon>Planctomycetia incertae sedis</taxon>
        <taxon>Rohdeia</taxon>
    </lineage>
</organism>
<feature type="signal peptide" evidence="4">
    <location>
        <begin position="1"/>
        <end position="30"/>
    </location>
</feature>
<evidence type="ECO:0000256" key="3">
    <source>
        <dbReference type="ARBA" id="ARBA00023180"/>
    </source>
</evidence>
<reference evidence="5 6" key="1">
    <citation type="submission" date="2019-02" db="EMBL/GenBank/DDBJ databases">
        <title>Deep-cultivation of Planctomycetes and their phenomic and genomic characterization uncovers novel biology.</title>
        <authorList>
            <person name="Wiegand S."/>
            <person name="Jogler M."/>
            <person name="Boedeker C."/>
            <person name="Pinto D."/>
            <person name="Vollmers J."/>
            <person name="Rivas-Marin E."/>
            <person name="Kohn T."/>
            <person name="Peeters S.H."/>
            <person name="Heuer A."/>
            <person name="Rast P."/>
            <person name="Oberbeckmann S."/>
            <person name="Bunk B."/>
            <person name="Jeske O."/>
            <person name="Meyerdierks A."/>
            <person name="Storesund J.E."/>
            <person name="Kallscheuer N."/>
            <person name="Luecker S."/>
            <person name="Lage O.M."/>
            <person name="Pohl T."/>
            <person name="Merkel B.J."/>
            <person name="Hornburger P."/>
            <person name="Mueller R.-W."/>
            <person name="Bruemmer F."/>
            <person name="Labrenz M."/>
            <person name="Spormann A.M."/>
            <person name="Op den Camp H."/>
            <person name="Overmann J."/>
            <person name="Amann R."/>
            <person name="Jetten M.S.M."/>
            <person name="Mascher T."/>
            <person name="Medema M.H."/>
            <person name="Devos D.P."/>
            <person name="Kaster A.-K."/>
            <person name="Ovreas L."/>
            <person name="Rohde M."/>
            <person name="Galperin M.Y."/>
            <person name="Jogler C."/>
        </authorList>
    </citation>
    <scope>NUCLEOTIDE SEQUENCE [LARGE SCALE GENOMIC DNA]</scope>
    <source>
        <strain evidence="5 6">Pla163</strain>
    </source>
</reference>
<keyword evidence="3" id="KW-0325">Glycoprotein</keyword>
<dbReference type="PANTHER" id="PTHR23220:SF122">
    <property type="entry name" value="INTEGRIN ALPHA-PS1"/>
    <property type="match status" value="1"/>
</dbReference>
<name>A0A518D0C5_9BACT</name>
<evidence type="ECO:0000313" key="5">
    <source>
        <dbReference type="EMBL" id="QDU84928.1"/>
    </source>
</evidence>
<keyword evidence="2" id="KW-0677">Repeat</keyword>
<dbReference type="InterPro" id="IPR013517">
    <property type="entry name" value="FG-GAP"/>
</dbReference>
<evidence type="ECO:0000256" key="2">
    <source>
        <dbReference type="ARBA" id="ARBA00022737"/>
    </source>
</evidence>
<evidence type="ECO:0000313" key="6">
    <source>
        <dbReference type="Proteomes" id="UP000319342"/>
    </source>
</evidence>
<dbReference type="InterPro" id="IPR028994">
    <property type="entry name" value="Integrin_alpha_N"/>
</dbReference>
<dbReference type="OrthoDB" id="292163at2"/>
<feature type="chain" id="PRO_5022003750" evidence="4">
    <location>
        <begin position="31"/>
        <end position="557"/>
    </location>
</feature>
<proteinExistence type="predicted"/>
<keyword evidence="1 4" id="KW-0732">Signal</keyword>
<evidence type="ECO:0000256" key="1">
    <source>
        <dbReference type="ARBA" id="ARBA00022729"/>
    </source>
</evidence>
<dbReference type="GO" id="GO:0033627">
    <property type="term" value="P:cell adhesion mediated by integrin"/>
    <property type="evidence" value="ECO:0007669"/>
    <property type="project" value="TreeGrafter"/>
</dbReference>
<dbReference type="PRINTS" id="PR01185">
    <property type="entry name" value="INTEGRINA"/>
</dbReference>
<dbReference type="GO" id="GO:0009897">
    <property type="term" value="C:external side of plasma membrane"/>
    <property type="evidence" value="ECO:0007669"/>
    <property type="project" value="TreeGrafter"/>
</dbReference>
<gene>
    <name evidence="5" type="ORF">Pla163_20480</name>
</gene>
<evidence type="ECO:0000256" key="4">
    <source>
        <dbReference type="SAM" id="SignalP"/>
    </source>
</evidence>
<dbReference type="Proteomes" id="UP000319342">
    <property type="component" value="Chromosome"/>
</dbReference>